<sequence>MKRFLLSVFILPVSIAGLTAQVNTEFSMPKQIKTLDDISKTPDKGYILKQKEYSEIDSTNLKSTMEDSIAKDYSSSNYLIHILRLPLVTRSIHKQQDPLKLRFDTIGSWQYEKIKVIEQPQISSFLGQRLIHHTLNNLQIHHSSLFKYGQKFLEQYRPDYRIIQYNKDEMSVLDKADSEFVLINSVNPLKVKETPIKHWFPSFETSIQFSQNFVSNNWHKGGASNLNLFIRNYFAYNYLSGEINWVNEIEHKLSIFNAMDDSVHRYRISDDLIRFHSNFGYKAFSSWYYTLDWDVRTQLFNGYKQNSRKLLSSIVSPINSVLGLGMKYEYKDMSRAIYGRKIKFTLNIAPFSYSVRTSLRDNIDLERHGLSKSNMIKHSLGSTIRSELLWDFNLTIGWRSRFIYNTNYKNVDSEWENTFNFNFNRFFSSKLYLHLRFDDSVPPSESWMKYLQVNELISLGFNFKI</sequence>
<dbReference type="RefSeq" id="WP_018360879.1">
    <property type="nucleotide sequence ID" value="NZ_UGTI01000001.1"/>
</dbReference>
<dbReference type="EMBL" id="UGTI01000001">
    <property type="protein sequence ID" value="SUB78523.1"/>
    <property type="molecule type" value="Genomic_DNA"/>
</dbReference>
<proteinExistence type="predicted"/>
<dbReference type="Proteomes" id="UP000254263">
    <property type="component" value="Unassembled WGS sequence"/>
</dbReference>
<feature type="signal peptide" evidence="1">
    <location>
        <begin position="1"/>
        <end position="20"/>
    </location>
</feature>
<accession>A0A379DKH9</accession>
<evidence type="ECO:0000313" key="3">
    <source>
        <dbReference type="Proteomes" id="UP000254263"/>
    </source>
</evidence>
<protein>
    <submittedName>
        <fullName evidence="2">Protein of uncharacterized function (DUF3078)</fullName>
    </submittedName>
</protein>
<organism evidence="2 3">
    <name type="scientific">Porphyromonas macacae</name>
    <dbReference type="NCBI Taxonomy" id="28115"/>
    <lineage>
        <taxon>Bacteria</taxon>
        <taxon>Pseudomonadati</taxon>
        <taxon>Bacteroidota</taxon>
        <taxon>Bacteroidia</taxon>
        <taxon>Bacteroidales</taxon>
        <taxon>Porphyromonadaceae</taxon>
        <taxon>Porphyromonas</taxon>
    </lineage>
</organism>
<name>A0A379DKH9_9PORP</name>
<keyword evidence="1" id="KW-0732">Signal</keyword>
<evidence type="ECO:0000256" key="1">
    <source>
        <dbReference type="SAM" id="SignalP"/>
    </source>
</evidence>
<dbReference type="Pfam" id="PF11276">
    <property type="entry name" value="DUF3078"/>
    <property type="match status" value="1"/>
</dbReference>
<feature type="chain" id="PRO_5016987616" evidence="1">
    <location>
        <begin position="21"/>
        <end position="465"/>
    </location>
</feature>
<gene>
    <name evidence="2" type="ORF">NCTC13100_01701</name>
</gene>
<reference evidence="2 3" key="1">
    <citation type="submission" date="2018-06" db="EMBL/GenBank/DDBJ databases">
        <authorList>
            <consortium name="Pathogen Informatics"/>
            <person name="Doyle S."/>
        </authorList>
    </citation>
    <scope>NUCLEOTIDE SEQUENCE [LARGE SCALE GENOMIC DNA]</scope>
    <source>
        <strain evidence="2 3">NCTC13100</strain>
    </source>
</reference>
<dbReference type="InterPro" id="IPR021428">
    <property type="entry name" value="DUF3078"/>
</dbReference>
<dbReference type="AlphaFoldDB" id="A0A379DKH9"/>
<evidence type="ECO:0000313" key="2">
    <source>
        <dbReference type="EMBL" id="SUB78523.1"/>
    </source>
</evidence>